<evidence type="ECO:0000256" key="1">
    <source>
        <dbReference type="SAM" id="MobiDB-lite"/>
    </source>
</evidence>
<accession>A0A914I0K7</accession>
<keyword evidence="2" id="KW-1133">Transmembrane helix</keyword>
<keyword evidence="2" id="KW-0812">Transmembrane</keyword>
<dbReference type="Proteomes" id="UP000887572">
    <property type="component" value="Unplaced"/>
</dbReference>
<keyword evidence="4" id="KW-1185">Reference proteome</keyword>
<feature type="region of interest" description="Disordered" evidence="1">
    <location>
        <begin position="114"/>
        <end position="134"/>
    </location>
</feature>
<feature type="transmembrane region" description="Helical" evidence="2">
    <location>
        <begin position="87"/>
        <end position="104"/>
    </location>
</feature>
<protein>
    <submittedName>
        <fullName evidence="5">Uncharacterized protein</fullName>
    </submittedName>
</protein>
<feature type="signal peptide" evidence="3">
    <location>
        <begin position="1"/>
        <end position="23"/>
    </location>
</feature>
<organism evidence="4 5">
    <name type="scientific">Globodera rostochiensis</name>
    <name type="common">Golden nematode worm</name>
    <name type="synonym">Heterodera rostochiensis</name>
    <dbReference type="NCBI Taxonomy" id="31243"/>
    <lineage>
        <taxon>Eukaryota</taxon>
        <taxon>Metazoa</taxon>
        <taxon>Ecdysozoa</taxon>
        <taxon>Nematoda</taxon>
        <taxon>Chromadorea</taxon>
        <taxon>Rhabditida</taxon>
        <taxon>Tylenchina</taxon>
        <taxon>Tylenchomorpha</taxon>
        <taxon>Tylenchoidea</taxon>
        <taxon>Heteroderidae</taxon>
        <taxon>Heteroderinae</taxon>
        <taxon>Globodera</taxon>
    </lineage>
</organism>
<sequence length="223" mass="23908">MNSFALLIIAVGIAMMAMDVTLADDCCLRKGEICEPNEEKACCNACVTVGSTACECVAPPARVRKAVAAEAKACTRLLTISPVSHKISSVLIMFSIISIFILLLSGGTLSPTVATPNQEDESASRSDSMGSDNSDNTFSVSQVYAELYPPAKASNPANSGNSTFFNDQQPLQKSLSFKAPKPINNEKLENWFSSTKNKGKNGENDAKMRNILTDWCINIPNTS</sequence>
<evidence type="ECO:0000313" key="4">
    <source>
        <dbReference type="Proteomes" id="UP000887572"/>
    </source>
</evidence>
<evidence type="ECO:0000256" key="2">
    <source>
        <dbReference type="SAM" id="Phobius"/>
    </source>
</evidence>
<keyword evidence="2" id="KW-0472">Membrane</keyword>
<name>A0A914I0K7_GLORO</name>
<proteinExistence type="predicted"/>
<feature type="chain" id="PRO_5037296379" evidence="3">
    <location>
        <begin position="24"/>
        <end position="223"/>
    </location>
</feature>
<evidence type="ECO:0000256" key="3">
    <source>
        <dbReference type="SAM" id="SignalP"/>
    </source>
</evidence>
<dbReference type="AlphaFoldDB" id="A0A914I0K7"/>
<dbReference type="WBParaSite" id="Gr19_v10_g6198.t2">
    <property type="protein sequence ID" value="Gr19_v10_g6198.t2"/>
    <property type="gene ID" value="Gr19_v10_g6198"/>
</dbReference>
<feature type="compositionally biased region" description="Polar residues" evidence="1">
    <location>
        <begin position="125"/>
        <end position="134"/>
    </location>
</feature>
<reference evidence="5" key="1">
    <citation type="submission" date="2022-11" db="UniProtKB">
        <authorList>
            <consortium name="WormBaseParasite"/>
        </authorList>
    </citation>
    <scope>IDENTIFICATION</scope>
</reference>
<evidence type="ECO:0000313" key="5">
    <source>
        <dbReference type="WBParaSite" id="Gr19_v10_g6198.t2"/>
    </source>
</evidence>
<keyword evidence="3" id="KW-0732">Signal</keyword>